<dbReference type="Gene3D" id="2.40.170.20">
    <property type="entry name" value="TonB-dependent receptor, beta-barrel domain"/>
    <property type="match status" value="1"/>
</dbReference>
<dbReference type="Pfam" id="PF07715">
    <property type="entry name" value="Plug"/>
    <property type="match status" value="1"/>
</dbReference>
<feature type="chain" id="PRO_5002265412" evidence="4">
    <location>
        <begin position="30"/>
        <end position="1053"/>
    </location>
</feature>
<protein>
    <submittedName>
        <fullName evidence="6">TonB-dependent receptor</fullName>
    </submittedName>
</protein>
<comment type="subcellular location">
    <subcellularLocation>
        <location evidence="1">Cell outer membrane</location>
    </subcellularLocation>
</comment>
<dbReference type="Gene3D" id="2.170.130.10">
    <property type="entry name" value="TonB-dependent receptor, plug domain"/>
    <property type="match status" value="1"/>
</dbReference>
<accession>A0A0D3MF96</accession>
<dbReference type="AlphaFoldDB" id="A0A0D3MF96"/>
<dbReference type="InterPro" id="IPR037066">
    <property type="entry name" value="Plug_dom_sf"/>
</dbReference>
<dbReference type="SUPFAM" id="SSF56935">
    <property type="entry name" value="Porins"/>
    <property type="match status" value="1"/>
</dbReference>
<dbReference type="PANTHER" id="PTHR40980:SF3">
    <property type="entry name" value="TONB-DEPENDENT RECEPTOR-LIKE BETA-BARREL DOMAIN-CONTAINING PROTEIN"/>
    <property type="match status" value="1"/>
</dbReference>
<keyword evidence="3" id="KW-0998">Cell outer membrane</keyword>
<sequence>MTKPSGVIFRKKAIALAVSCALSSAQLYAQEDAADDADFFLEEEVIVTGVRASQAKAIDLKRDNVNVVDSIVAEDIGKLPDTTITDSLQRVTGVQITREAGEGTSLNIRGMPQVLTMLNGEQFLSPMSITGVGANYSDVPANMISGVDVYKSQSASTLAGGISGVVDLKTLNPSDLEAGFTGRLRVEGGMGSRSMDVAQSDGSTDTRDPDYSVAAIAGYDNDDNFAVVASLYTSDSYAANYSMYEQTNLAFIDEDTRVPGDPLDLDGDGDLLNDWYLVPSQYGASSSFVDRARVGGSVSAKYYFNENWSVRGDVFYTEMDKYDRGVRAGFNAAETPDAQSVNGENALTATELYDTLQAGSIVGPGAPITYVDSNGDTQTRELHTLLVADVWAADFQTTSYNQVEKTAAINSNIELNYTNNDNIEASVRAIHGEAERQYRNATFQQGTPAWLWVDEDDIDGKDPVAGYHVTVDYRGEYPEFIYSDDLSDANLLKQYQGFADGENTEATLSALRGDIKFSFEHDIIDSVEGGVRYGVRTADHNRFFYVAPTGRYTDWEDPRVPADKRYQLLPGNLAWQQYPNWLKFNFEETNSSLIDVGGLEDNGFSAADTMPFTDFGPIKGFEAGVASLDPAAWDNPYEFMNRLYPGARTVNDPGYTYSVEEASVSVYGQLNFGNESDGLFGIPYSGNVGLQVVQTDRKVDKSVVPTVLDSFNSIGYDDWQKIAYVYTTERHENSSQEILPSFNLNLFPTDDLVLRFGASKAMTRNDLQNVGSSMSVWLSRCPKTDANGDAVMVLNPTTGQEVQDDVGCVGGGDDRGQPDIEPWTATVFNSSAEWYFAENAILGLGLFMIQVDTAVEDYQEPRHFADMDGIDRNNLANIWTTRNVGASDLMGIEFGYKQPFSFIPVEFLNSTGVEFNYTYSKSESGVEDIEGDEFPLVSNSAHQSNLILWYDRAGLNLRLAYNWRSEEYLGRVGVNSNETVMNLGNWLEPAGYLDFSASYDVVSDVGILDNLNVFFNATNLTEESRKSYAQFEDQYHSLWVQETRYTAGVNISF</sequence>
<evidence type="ECO:0000256" key="2">
    <source>
        <dbReference type="ARBA" id="ARBA00023136"/>
    </source>
</evidence>
<feature type="signal peptide" evidence="4">
    <location>
        <begin position="1"/>
        <end position="29"/>
    </location>
</feature>
<evidence type="ECO:0000313" key="6">
    <source>
        <dbReference type="EMBL" id="AIH07654.1"/>
    </source>
</evidence>
<dbReference type="InterPro" id="IPR010104">
    <property type="entry name" value="TonB_rcpt_bac"/>
</dbReference>
<evidence type="ECO:0000256" key="1">
    <source>
        <dbReference type="ARBA" id="ARBA00004442"/>
    </source>
</evidence>
<organism evidence="6">
    <name type="scientific">Cellvibrionaceae bacterium Bs08</name>
    <dbReference type="NCBI Taxonomy" id="1500539"/>
    <lineage>
        <taxon>Bacteria</taxon>
        <taxon>Pseudomonadati</taxon>
        <taxon>Pseudomonadota</taxon>
        <taxon>Gammaproteobacteria</taxon>
        <taxon>Cellvibrionales</taxon>
        <taxon>Cellvibrionaceae</taxon>
    </lineage>
</organism>
<reference evidence="6" key="1">
    <citation type="journal article" date="2014" name="Proc. Natl. Acad. Sci. U.S.A.">
        <title>Gill bacteria enable a novel digestive strategy in a wood-feeding mollusk.</title>
        <authorList>
            <person name="O'Connor R.M."/>
            <person name="Fung J.M."/>
            <person name="Sharp K.H."/>
            <person name="Benner J.S."/>
            <person name="McClung C."/>
            <person name="Cushing S."/>
            <person name="Lamkin E.R."/>
            <person name="Fomenkov A.I."/>
            <person name="Henrissat B."/>
            <person name="Londer Y.Y."/>
            <person name="Scholz M.B."/>
            <person name="Posfai J."/>
            <person name="Malfatti S."/>
            <person name="Tringe S.G."/>
            <person name="Woyke T."/>
            <person name="Malmstrom R.R."/>
            <person name="Coleman-Derr D."/>
            <person name="Altamia M.A."/>
            <person name="Dedrick S."/>
            <person name="Kaluziak S.T."/>
            <person name="Haygood M.G."/>
            <person name="Distel D.L."/>
        </authorList>
    </citation>
    <scope>NUCLEOTIDE SEQUENCE</scope>
    <source>
        <strain evidence="6">Bs08</strain>
    </source>
</reference>
<dbReference type="PANTHER" id="PTHR40980">
    <property type="entry name" value="PLUG DOMAIN-CONTAINING PROTEIN"/>
    <property type="match status" value="1"/>
</dbReference>
<feature type="domain" description="TonB-dependent receptor plug" evidence="5">
    <location>
        <begin position="62"/>
        <end position="165"/>
    </location>
</feature>
<keyword evidence="6" id="KW-0675">Receptor</keyword>
<proteinExistence type="predicted"/>
<evidence type="ECO:0000259" key="5">
    <source>
        <dbReference type="Pfam" id="PF07715"/>
    </source>
</evidence>
<dbReference type="InterPro" id="IPR036942">
    <property type="entry name" value="Beta-barrel_TonB_sf"/>
</dbReference>
<evidence type="ECO:0000256" key="4">
    <source>
        <dbReference type="SAM" id="SignalP"/>
    </source>
</evidence>
<dbReference type="InterPro" id="IPR012910">
    <property type="entry name" value="Plug_dom"/>
</dbReference>
<dbReference type="NCBIfam" id="TIGR01782">
    <property type="entry name" value="TonB-Xanth-Caul"/>
    <property type="match status" value="1"/>
</dbReference>
<evidence type="ECO:0000256" key="3">
    <source>
        <dbReference type="ARBA" id="ARBA00023237"/>
    </source>
</evidence>
<dbReference type="EMBL" id="KJ943303">
    <property type="protein sequence ID" value="AIH07654.1"/>
    <property type="molecule type" value="Genomic_DNA"/>
</dbReference>
<keyword evidence="2" id="KW-0472">Membrane</keyword>
<keyword evidence="4" id="KW-0732">Signal</keyword>
<name>A0A0D3MF96_9GAMM</name>
<dbReference type="GO" id="GO:0009279">
    <property type="term" value="C:cell outer membrane"/>
    <property type="evidence" value="ECO:0007669"/>
    <property type="project" value="UniProtKB-SubCell"/>
</dbReference>